<comment type="caution">
    <text evidence="1">The sequence shown here is derived from an EMBL/GenBank/DDBJ whole genome shotgun (WGS) entry which is preliminary data.</text>
</comment>
<name>A0ABR2MPI7_9ASPA</name>
<dbReference type="EMBL" id="JBBWWR010000005">
    <property type="protein sequence ID" value="KAK8965921.1"/>
    <property type="molecule type" value="Genomic_DNA"/>
</dbReference>
<protein>
    <submittedName>
        <fullName evidence="1">Uncharacterized protein</fullName>
    </submittedName>
</protein>
<keyword evidence="2" id="KW-1185">Reference proteome</keyword>
<dbReference type="Proteomes" id="UP001412067">
    <property type="component" value="Unassembled WGS sequence"/>
</dbReference>
<accession>A0ABR2MPI7</accession>
<gene>
    <name evidence="1" type="ORF">KSP40_PGU001805</name>
</gene>
<sequence length="145" mass="16269">MPILMHYLYLKVYCAFRKRQSTSSTSPHFGHSVSKFSGAGLLYEGNNIQKRPNAAILIEEIKQEAENYDLDLLEQTASETKYLSKRQGLGSELNGDYNLAHSNHPPKSLKQEYDMLVDCGETTFTLFASLLESALQGLDVSSNLF</sequence>
<proteinExistence type="predicted"/>
<evidence type="ECO:0000313" key="2">
    <source>
        <dbReference type="Proteomes" id="UP001412067"/>
    </source>
</evidence>
<organism evidence="1 2">
    <name type="scientific">Platanthera guangdongensis</name>
    <dbReference type="NCBI Taxonomy" id="2320717"/>
    <lineage>
        <taxon>Eukaryota</taxon>
        <taxon>Viridiplantae</taxon>
        <taxon>Streptophyta</taxon>
        <taxon>Embryophyta</taxon>
        <taxon>Tracheophyta</taxon>
        <taxon>Spermatophyta</taxon>
        <taxon>Magnoliopsida</taxon>
        <taxon>Liliopsida</taxon>
        <taxon>Asparagales</taxon>
        <taxon>Orchidaceae</taxon>
        <taxon>Orchidoideae</taxon>
        <taxon>Orchideae</taxon>
        <taxon>Orchidinae</taxon>
        <taxon>Platanthera</taxon>
    </lineage>
</organism>
<evidence type="ECO:0000313" key="1">
    <source>
        <dbReference type="EMBL" id="KAK8965921.1"/>
    </source>
</evidence>
<reference evidence="1 2" key="1">
    <citation type="journal article" date="2022" name="Nat. Plants">
        <title>Genomes of leafy and leafless Platanthera orchids illuminate the evolution of mycoheterotrophy.</title>
        <authorList>
            <person name="Li M.H."/>
            <person name="Liu K.W."/>
            <person name="Li Z."/>
            <person name="Lu H.C."/>
            <person name="Ye Q.L."/>
            <person name="Zhang D."/>
            <person name="Wang J.Y."/>
            <person name="Li Y.F."/>
            <person name="Zhong Z.M."/>
            <person name="Liu X."/>
            <person name="Yu X."/>
            <person name="Liu D.K."/>
            <person name="Tu X.D."/>
            <person name="Liu B."/>
            <person name="Hao Y."/>
            <person name="Liao X.Y."/>
            <person name="Jiang Y.T."/>
            <person name="Sun W.H."/>
            <person name="Chen J."/>
            <person name="Chen Y.Q."/>
            <person name="Ai Y."/>
            <person name="Zhai J.W."/>
            <person name="Wu S.S."/>
            <person name="Zhou Z."/>
            <person name="Hsiao Y.Y."/>
            <person name="Wu W.L."/>
            <person name="Chen Y.Y."/>
            <person name="Lin Y.F."/>
            <person name="Hsu J.L."/>
            <person name="Li C.Y."/>
            <person name="Wang Z.W."/>
            <person name="Zhao X."/>
            <person name="Zhong W.Y."/>
            <person name="Ma X.K."/>
            <person name="Ma L."/>
            <person name="Huang J."/>
            <person name="Chen G.Z."/>
            <person name="Huang M.Z."/>
            <person name="Huang L."/>
            <person name="Peng D.H."/>
            <person name="Luo Y.B."/>
            <person name="Zou S.Q."/>
            <person name="Chen S.P."/>
            <person name="Lan S."/>
            <person name="Tsai W.C."/>
            <person name="Van de Peer Y."/>
            <person name="Liu Z.J."/>
        </authorList>
    </citation>
    <scope>NUCLEOTIDE SEQUENCE [LARGE SCALE GENOMIC DNA]</scope>
    <source>
        <strain evidence="1">Lor288</strain>
    </source>
</reference>